<proteinExistence type="predicted"/>
<sequence length="92" mass="10493">MMLLRCLLQVEQYTIELLDLRKILDDFMTETSARITNIMEDVVSLTDVMKINLKCLEDDIALVKKSIPTHLGAIGIGFLCHHHHQRSESGDN</sequence>
<evidence type="ECO:0000313" key="1">
    <source>
        <dbReference type="EMBL" id="KAA8527730.1"/>
    </source>
</evidence>
<protein>
    <recommendedName>
        <fullName evidence="3">Rx N-terminal domain-containing protein</fullName>
    </recommendedName>
</protein>
<name>A0A5J5AB13_9ASTE</name>
<dbReference type="AlphaFoldDB" id="A0A5J5AB13"/>
<keyword evidence="2" id="KW-1185">Reference proteome</keyword>
<organism evidence="1 2">
    <name type="scientific">Nyssa sinensis</name>
    <dbReference type="NCBI Taxonomy" id="561372"/>
    <lineage>
        <taxon>Eukaryota</taxon>
        <taxon>Viridiplantae</taxon>
        <taxon>Streptophyta</taxon>
        <taxon>Embryophyta</taxon>
        <taxon>Tracheophyta</taxon>
        <taxon>Spermatophyta</taxon>
        <taxon>Magnoliopsida</taxon>
        <taxon>eudicotyledons</taxon>
        <taxon>Gunneridae</taxon>
        <taxon>Pentapetalae</taxon>
        <taxon>asterids</taxon>
        <taxon>Cornales</taxon>
        <taxon>Nyssaceae</taxon>
        <taxon>Nyssa</taxon>
    </lineage>
</organism>
<gene>
    <name evidence="1" type="ORF">F0562_035401</name>
</gene>
<accession>A0A5J5AB13</accession>
<dbReference type="EMBL" id="CM018045">
    <property type="protein sequence ID" value="KAA8527730.1"/>
    <property type="molecule type" value="Genomic_DNA"/>
</dbReference>
<evidence type="ECO:0008006" key="3">
    <source>
        <dbReference type="Google" id="ProtNLM"/>
    </source>
</evidence>
<dbReference type="Proteomes" id="UP000325577">
    <property type="component" value="Linkage Group LG21"/>
</dbReference>
<reference evidence="1 2" key="1">
    <citation type="submission" date="2019-09" db="EMBL/GenBank/DDBJ databases">
        <title>A chromosome-level genome assembly of the Chinese tupelo Nyssa sinensis.</title>
        <authorList>
            <person name="Yang X."/>
            <person name="Kang M."/>
            <person name="Yang Y."/>
            <person name="Xiong H."/>
            <person name="Wang M."/>
            <person name="Zhang Z."/>
            <person name="Wang Z."/>
            <person name="Wu H."/>
            <person name="Ma T."/>
            <person name="Liu J."/>
            <person name="Xi Z."/>
        </authorList>
    </citation>
    <scope>NUCLEOTIDE SEQUENCE [LARGE SCALE GENOMIC DNA]</scope>
    <source>
        <strain evidence="1">J267</strain>
        <tissue evidence="1">Leaf</tissue>
    </source>
</reference>
<evidence type="ECO:0000313" key="2">
    <source>
        <dbReference type="Proteomes" id="UP000325577"/>
    </source>
</evidence>